<protein>
    <submittedName>
        <fullName evidence="2">Molybdopterin-guanine dinucleotide biosynthesis adapter protein</fullName>
    </submittedName>
</protein>
<dbReference type="InterPro" id="IPR004435">
    <property type="entry name" value="MobB_dom"/>
</dbReference>
<dbReference type="Pfam" id="PF03205">
    <property type="entry name" value="MobB"/>
    <property type="match status" value="1"/>
</dbReference>
<proteinExistence type="predicted"/>
<dbReference type="InterPro" id="IPR027417">
    <property type="entry name" value="P-loop_NTPase"/>
</dbReference>
<dbReference type="RefSeq" id="WP_230497429.1">
    <property type="nucleotide sequence ID" value="NZ_CAKJTG010000017.1"/>
</dbReference>
<dbReference type="PANTHER" id="PTHR40072">
    <property type="entry name" value="MOLYBDOPTERIN-GUANINE DINUCLEOTIDE BIOSYNTHESIS ADAPTER PROTEIN-RELATED"/>
    <property type="match status" value="1"/>
</dbReference>
<evidence type="ECO:0000313" key="3">
    <source>
        <dbReference type="Proteomes" id="UP000789845"/>
    </source>
</evidence>
<name>A0A9C7LBI8_9BACI</name>
<dbReference type="EMBL" id="CAKJTG010000017">
    <property type="protein sequence ID" value="CAG9609192.1"/>
    <property type="molecule type" value="Genomic_DNA"/>
</dbReference>
<dbReference type="GO" id="GO:0006777">
    <property type="term" value="P:Mo-molybdopterin cofactor biosynthetic process"/>
    <property type="evidence" value="ECO:0007669"/>
    <property type="project" value="InterPro"/>
</dbReference>
<organism evidence="2 3">
    <name type="scientific">Pseudoneobacillus rhizosphaerae</name>
    <dbReference type="NCBI Taxonomy" id="2880968"/>
    <lineage>
        <taxon>Bacteria</taxon>
        <taxon>Bacillati</taxon>
        <taxon>Bacillota</taxon>
        <taxon>Bacilli</taxon>
        <taxon>Bacillales</taxon>
        <taxon>Bacillaceae</taxon>
        <taxon>Pseudoneobacillus</taxon>
    </lineage>
</organism>
<evidence type="ECO:0000313" key="2">
    <source>
        <dbReference type="EMBL" id="CAG9609192.1"/>
    </source>
</evidence>
<dbReference type="GO" id="GO:0005525">
    <property type="term" value="F:GTP binding"/>
    <property type="evidence" value="ECO:0007669"/>
    <property type="project" value="InterPro"/>
</dbReference>
<accession>A0A9C7LBI8</accession>
<dbReference type="InterPro" id="IPR052539">
    <property type="entry name" value="MGD_biosynthesis_adapter"/>
</dbReference>
<reference evidence="2" key="1">
    <citation type="submission" date="2021-10" db="EMBL/GenBank/DDBJ databases">
        <authorList>
            <person name="Criscuolo A."/>
        </authorList>
    </citation>
    <scope>NUCLEOTIDE SEQUENCE</scope>
    <source>
        <strain evidence="2">CIP111885</strain>
    </source>
</reference>
<dbReference type="Gene3D" id="3.40.50.300">
    <property type="entry name" value="P-loop containing nucleotide triphosphate hydrolases"/>
    <property type="match status" value="1"/>
</dbReference>
<comment type="caution">
    <text evidence="2">The sequence shown here is derived from an EMBL/GenBank/DDBJ whole genome shotgun (WGS) entry which is preliminary data.</text>
</comment>
<gene>
    <name evidence="2" type="primary">mobB</name>
    <name evidence="2" type="ORF">NEOCIP111885_02934</name>
</gene>
<dbReference type="SUPFAM" id="SSF52540">
    <property type="entry name" value="P-loop containing nucleoside triphosphate hydrolases"/>
    <property type="match status" value="1"/>
</dbReference>
<keyword evidence="3" id="KW-1185">Reference proteome</keyword>
<dbReference type="Proteomes" id="UP000789845">
    <property type="component" value="Unassembled WGS sequence"/>
</dbReference>
<dbReference type="NCBIfam" id="TIGR00176">
    <property type="entry name" value="mobB"/>
    <property type="match status" value="1"/>
</dbReference>
<dbReference type="AlphaFoldDB" id="A0A9C7LBI8"/>
<sequence length="180" mass="20474">MAMVATFIFQVVGFQNSGKTTFLNNLLEKLNEENIRTGTIKHHGHGGKPEINEKKDSAKYCKTGAIASLVEGEGRLLVQAEKENWPIEEQIEILDPFNLDLILVEGHKYASFAKAVIIRNEDDLGLLDRLKDIVVVLFRDESLRKSYKPNTNVPHFDINDSESYIWIIQYIKSQLISSEI</sequence>
<feature type="domain" description="Molybdopterin-guanine dinucleotide biosynthesis protein B (MobB)" evidence="1">
    <location>
        <begin position="8"/>
        <end position="126"/>
    </location>
</feature>
<dbReference type="PANTHER" id="PTHR40072:SF1">
    <property type="entry name" value="MOLYBDOPTERIN-GUANINE DINUCLEOTIDE BIOSYNTHESIS ADAPTER PROTEIN"/>
    <property type="match status" value="1"/>
</dbReference>
<evidence type="ECO:0000259" key="1">
    <source>
        <dbReference type="Pfam" id="PF03205"/>
    </source>
</evidence>